<protein>
    <recommendedName>
        <fullName evidence="5">Secreted protein</fullName>
    </recommendedName>
</protein>
<gene>
    <name evidence="3" type="ORF">JDV76_07540</name>
</gene>
<accession>A0ABS0VVM1</accession>
<evidence type="ECO:0008006" key="5">
    <source>
        <dbReference type="Google" id="ProtNLM"/>
    </source>
</evidence>
<comment type="caution">
    <text evidence="3">The sequence shown here is derived from an EMBL/GenBank/DDBJ whole genome shotgun (WGS) entry which is preliminary data.</text>
</comment>
<name>A0ABS0VVM1_9CORY</name>
<feature type="compositionally biased region" description="Low complexity" evidence="1">
    <location>
        <begin position="28"/>
        <end position="66"/>
    </location>
</feature>
<evidence type="ECO:0000313" key="4">
    <source>
        <dbReference type="Proteomes" id="UP000625574"/>
    </source>
</evidence>
<dbReference type="Proteomes" id="UP000625574">
    <property type="component" value="Unassembled WGS sequence"/>
</dbReference>
<reference evidence="3 4" key="1">
    <citation type="submission" date="2020-12" db="EMBL/GenBank/DDBJ databases">
        <title>Genome public.</title>
        <authorList>
            <person name="Sun Q."/>
        </authorList>
    </citation>
    <scope>NUCLEOTIDE SEQUENCE [LARGE SCALE GENOMIC DNA]</scope>
    <source>
        <strain evidence="3 4">CCM 8864</strain>
    </source>
</reference>
<feature type="signal peptide" evidence="2">
    <location>
        <begin position="1"/>
        <end position="30"/>
    </location>
</feature>
<dbReference type="RefSeq" id="WP_198736232.1">
    <property type="nucleotide sequence ID" value="NZ_JAEIOT010000007.1"/>
</dbReference>
<dbReference type="EMBL" id="JAEIOT010000007">
    <property type="protein sequence ID" value="MBI9000818.1"/>
    <property type="molecule type" value="Genomic_DNA"/>
</dbReference>
<sequence>MPSLSLAKKTIAAAALIAPLSMTMVSCSSSGDDSADATSSTSTSASTSTSTSTETSTSTTSSTTTTDSEEPSTSEETATQAPVPDQEAAAAVAAAAANLPSPKPAAPVQGGRPATPEEARAIEDLTRRVAWAPTLKGYLGGILDNTCNSVLQANGGREAYDLNQIPDVPMELIPELQGRKAEVQSVTDIMVEGNTASATVTANSGDKVETGTMRFLKEDGVWKLCD</sequence>
<evidence type="ECO:0000313" key="3">
    <source>
        <dbReference type="EMBL" id="MBI9000818.1"/>
    </source>
</evidence>
<keyword evidence="2" id="KW-0732">Signal</keyword>
<keyword evidence="4" id="KW-1185">Reference proteome</keyword>
<organism evidence="3 4">
    <name type="scientific">Corynebacterium marambiense</name>
    <dbReference type="NCBI Taxonomy" id="2765364"/>
    <lineage>
        <taxon>Bacteria</taxon>
        <taxon>Bacillati</taxon>
        <taxon>Actinomycetota</taxon>
        <taxon>Actinomycetes</taxon>
        <taxon>Mycobacteriales</taxon>
        <taxon>Corynebacteriaceae</taxon>
        <taxon>Corynebacterium</taxon>
    </lineage>
</organism>
<proteinExistence type="predicted"/>
<feature type="chain" id="PRO_5045204532" description="Secreted protein" evidence="2">
    <location>
        <begin position="31"/>
        <end position="226"/>
    </location>
</feature>
<feature type="compositionally biased region" description="Low complexity" evidence="1">
    <location>
        <begin position="74"/>
        <end position="95"/>
    </location>
</feature>
<evidence type="ECO:0000256" key="1">
    <source>
        <dbReference type="SAM" id="MobiDB-lite"/>
    </source>
</evidence>
<feature type="region of interest" description="Disordered" evidence="1">
    <location>
        <begin position="25"/>
        <end position="95"/>
    </location>
</feature>
<evidence type="ECO:0000256" key="2">
    <source>
        <dbReference type="SAM" id="SignalP"/>
    </source>
</evidence>